<evidence type="ECO:0000256" key="1">
    <source>
        <dbReference type="SAM" id="MobiDB-lite"/>
    </source>
</evidence>
<name>A0A3M8R6U0_9PROT</name>
<feature type="region of interest" description="Disordered" evidence="1">
    <location>
        <begin position="35"/>
        <end position="96"/>
    </location>
</feature>
<keyword evidence="2" id="KW-0732">Signal</keyword>
<proteinExistence type="predicted"/>
<accession>A0A3M8R6U0</accession>
<feature type="signal peptide" evidence="2">
    <location>
        <begin position="1"/>
        <end position="29"/>
    </location>
</feature>
<feature type="chain" id="PRO_5018003647" evidence="2">
    <location>
        <begin position="30"/>
        <end position="96"/>
    </location>
</feature>
<organism evidence="3">
    <name type="scientific">Acidithiobacillus sulfuriphilus</name>
    <dbReference type="NCBI Taxonomy" id="1867749"/>
    <lineage>
        <taxon>Bacteria</taxon>
        <taxon>Pseudomonadati</taxon>
        <taxon>Pseudomonadota</taxon>
        <taxon>Acidithiobacillia</taxon>
        <taxon>Acidithiobacillales</taxon>
        <taxon>Acidithiobacillaceae</taxon>
        <taxon>Acidithiobacillus</taxon>
    </lineage>
</organism>
<dbReference type="EMBL" id="RIZI01000163">
    <property type="protein sequence ID" value="RNF62220.1"/>
    <property type="molecule type" value="Genomic_DNA"/>
</dbReference>
<comment type="caution">
    <text evidence="3">The sequence shown here is derived from an EMBL/GenBank/DDBJ whole genome shotgun (WGS) entry which is preliminary data.</text>
</comment>
<dbReference type="AlphaFoldDB" id="A0A3M8R6U0"/>
<sequence length="96" mass="9986">MANKPLPHAFAHTLLAAVFLALVPVSASAIALTPAWGPNAGKKLPPPNVQEGRALPFPRGSENVTPQIPGRGSGNSELRKGRSNAIDIPLKGHPTQ</sequence>
<protein>
    <submittedName>
        <fullName evidence="3">Uncharacterized protein</fullName>
    </submittedName>
</protein>
<gene>
    <name evidence="3" type="ORF">EC580_07415</name>
</gene>
<evidence type="ECO:0000256" key="2">
    <source>
        <dbReference type="SAM" id="SignalP"/>
    </source>
</evidence>
<evidence type="ECO:0000313" key="3">
    <source>
        <dbReference type="EMBL" id="RNF62220.1"/>
    </source>
</evidence>
<reference evidence="3" key="1">
    <citation type="submission" date="2018-10" db="EMBL/GenBank/DDBJ databases">
        <title>Acidithiobacillus sulfuriphilus sp. nov.: an extremely acidophilic sulfur-oxidizing chemolithotroph isolated from a neutral pH environment.</title>
        <authorList>
            <person name="Falagan C."/>
            <person name="Moya-Beltran A."/>
            <person name="Quatrini R."/>
            <person name="Johnson D.B."/>
        </authorList>
    </citation>
    <scope>NUCLEOTIDE SEQUENCE [LARGE SCALE GENOMIC DNA]</scope>
    <source>
        <strain evidence="3">CJ-2</strain>
    </source>
</reference>